<organism evidence="2 3">
    <name type="scientific">Algoriphagus aquimarinus</name>
    <dbReference type="NCBI Taxonomy" id="237018"/>
    <lineage>
        <taxon>Bacteria</taxon>
        <taxon>Pseudomonadati</taxon>
        <taxon>Bacteroidota</taxon>
        <taxon>Cytophagia</taxon>
        <taxon>Cytophagales</taxon>
        <taxon>Cyclobacteriaceae</taxon>
        <taxon>Algoriphagus</taxon>
    </lineage>
</organism>
<accession>A0A1I1CF65</accession>
<dbReference type="Proteomes" id="UP000198790">
    <property type="component" value="Unassembled WGS sequence"/>
</dbReference>
<gene>
    <name evidence="2" type="ORF">SAMN04489723_13216</name>
</gene>
<proteinExistence type="predicted"/>
<evidence type="ECO:0000313" key="2">
    <source>
        <dbReference type="EMBL" id="SFB61087.1"/>
    </source>
</evidence>
<sequence>MKKVFLLAFALFAFISISQAQVAVGINFQSSDTFITVGTDPNNEFFGEARLGIGHDIGLELMGAYNFVRKSEVNAYVGAGLGLLGDHHHKHHDDHNDIYVAIPIGVLITPFNTKNLGFLVEAAPVFANHNDSYLRGGVGVKYTFR</sequence>
<evidence type="ECO:0008006" key="4">
    <source>
        <dbReference type="Google" id="ProtNLM"/>
    </source>
</evidence>
<feature type="chain" id="PRO_5011583253" description="Outer membrane insertion C-signal" evidence="1">
    <location>
        <begin position="21"/>
        <end position="145"/>
    </location>
</feature>
<dbReference type="RefSeq" id="WP_092901992.1">
    <property type="nucleotide sequence ID" value="NZ_CAXBKE010000017.1"/>
</dbReference>
<keyword evidence="3" id="KW-1185">Reference proteome</keyword>
<reference evidence="2 3" key="1">
    <citation type="submission" date="2016-10" db="EMBL/GenBank/DDBJ databases">
        <authorList>
            <person name="de Groot N.N."/>
        </authorList>
    </citation>
    <scope>NUCLEOTIDE SEQUENCE [LARGE SCALE GENOMIC DNA]</scope>
    <source>
        <strain evidence="2 3">DSM 23399</strain>
    </source>
</reference>
<dbReference type="OrthoDB" id="824482at2"/>
<protein>
    <recommendedName>
        <fullName evidence="4">Outer membrane insertion C-signal</fullName>
    </recommendedName>
</protein>
<name>A0A1I1CF65_9BACT</name>
<keyword evidence="1" id="KW-0732">Signal</keyword>
<dbReference type="EMBL" id="FOKK01000032">
    <property type="protein sequence ID" value="SFB61087.1"/>
    <property type="molecule type" value="Genomic_DNA"/>
</dbReference>
<evidence type="ECO:0000313" key="3">
    <source>
        <dbReference type="Proteomes" id="UP000198790"/>
    </source>
</evidence>
<dbReference type="STRING" id="237018.SAMN04489723_13216"/>
<dbReference type="AlphaFoldDB" id="A0A1I1CF65"/>
<feature type="signal peptide" evidence="1">
    <location>
        <begin position="1"/>
        <end position="20"/>
    </location>
</feature>
<evidence type="ECO:0000256" key="1">
    <source>
        <dbReference type="SAM" id="SignalP"/>
    </source>
</evidence>